<name>A0A9X0DK27_9HELO</name>
<dbReference type="PANTHER" id="PTHR37171">
    <property type="entry name" value="SERINE/THREONINE-PROTEIN KINASE YRZF-RELATED"/>
    <property type="match status" value="1"/>
</dbReference>
<dbReference type="InterPro" id="IPR011009">
    <property type="entry name" value="Kinase-like_dom_sf"/>
</dbReference>
<evidence type="ECO:0000313" key="2">
    <source>
        <dbReference type="EMBL" id="KAJ8065265.1"/>
    </source>
</evidence>
<accession>A0A9X0DK27</accession>
<proteinExistence type="predicted"/>
<gene>
    <name evidence="2" type="ORF">OCU04_005964</name>
</gene>
<comment type="caution">
    <text evidence="2">The sequence shown here is derived from an EMBL/GenBank/DDBJ whole genome shotgun (WGS) entry which is preliminary data.</text>
</comment>
<evidence type="ECO:0000256" key="1">
    <source>
        <dbReference type="SAM" id="MobiDB-lite"/>
    </source>
</evidence>
<feature type="compositionally biased region" description="Polar residues" evidence="1">
    <location>
        <begin position="338"/>
        <end position="349"/>
    </location>
</feature>
<dbReference type="OrthoDB" id="2156052at2759"/>
<dbReference type="EMBL" id="JAPEIS010000006">
    <property type="protein sequence ID" value="KAJ8065265.1"/>
    <property type="molecule type" value="Genomic_DNA"/>
</dbReference>
<dbReference type="Proteomes" id="UP001152300">
    <property type="component" value="Unassembled WGS sequence"/>
</dbReference>
<dbReference type="AlphaFoldDB" id="A0A9X0DK27"/>
<reference evidence="2" key="1">
    <citation type="submission" date="2022-11" db="EMBL/GenBank/DDBJ databases">
        <title>Genome Resource of Sclerotinia nivalis Strain SnTB1, a Plant Pathogen Isolated from American Ginseng.</title>
        <authorList>
            <person name="Fan S."/>
        </authorList>
    </citation>
    <scope>NUCLEOTIDE SEQUENCE</scope>
    <source>
        <strain evidence="2">SnTB1</strain>
    </source>
</reference>
<dbReference type="SUPFAM" id="SSF56112">
    <property type="entry name" value="Protein kinase-like (PK-like)"/>
    <property type="match status" value="1"/>
</dbReference>
<feature type="region of interest" description="Disordered" evidence="1">
    <location>
        <begin position="327"/>
        <end position="397"/>
    </location>
</feature>
<dbReference type="PANTHER" id="PTHR37171:SF1">
    <property type="entry name" value="SERINE_THREONINE-PROTEIN KINASE YRZF-RELATED"/>
    <property type="match status" value="1"/>
</dbReference>
<organism evidence="2 3">
    <name type="scientific">Sclerotinia nivalis</name>
    <dbReference type="NCBI Taxonomy" id="352851"/>
    <lineage>
        <taxon>Eukaryota</taxon>
        <taxon>Fungi</taxon>
        <taxon>Dikarya</taxon>
        <taxon>Ascomycota</taxon>
        <taxon>Pezizomycotina</taxon>
        <taxon>Leotiomycetes</taxon>
        <taxon>Helotiales</taxon>
        <taxon>Sclerotiniaceae</taxon>
        <taxon>Sclerotinia</taxon>
    </lineage>
</organism>
<evidence type="ECO:0000313" key="3">
    <source>
        <dbReference type="Proteomes" id="UP001152300"/>
    </source>
</evidence>
<dbReference type="Gene3D" id="1.10.510.10">
    <property type="entry name" value="Transferase(Phosphotransferase) domain 1"/>
    <property type="match status" value="1"/>
</dbReference>
<keyword evidence="3" id="KW-1185">Reference proteome</keyword>
<feature type="region of interest" description="Disordered" evidence="1">
    <location>
        <begin position="79"/>
        <end position="110"/>
    </location>
</feature>
<dbReference type="Pfam" id="PF06293">
    <property type="entry name" value="Kdo"/>
    <property type="match status" value="1"/>
</dbReference>
<sequence length="678" mass="76906">MISSLAYQGTDERIFESRAFIEVLGQKVTSQKFASEAGIVRLHTETIEYPVTAIIRHLQSIDSIQNEFNVPSGIVFDSNPNELSDRDEEVSQRIQNSQSSTHHHSIPPFSGLRRDQTCVYTHENDDGTLRKLAFVVEYKAPHKLSLSSLHFGLREIDIKSIINNPSVPTAKVKDENDQEIDNPEHFKYHADRLGASVIAQTFSYMIQGGVQYGYITTGEAFVFLHIQLDDPGTVYYHLIEPKVDVAVEMDANQEFVDRTAVSQVLAFSLLAMESEPTSQTWRENAMNVLDTWEVEYEAVLREIPENVRKNPPPSKYRTKAYLPVDQFKMVPGNKKRSQSTCRAPSTPFNETDPGPSDATVLEPPVTPTRHRAQPTSNEHPPQDRGNRFKNANVSQHDAQRRPFCTQLCLKRLAEGGDLDMLCPNVSDHRVKELKGNQHQLDRRSFLTLLHQQLKRNRDDDCYPLGVQGARGALFKITLTSHGYTVAAKGTVAAFVKDLEHEHQIYRSLLRIQGIRVPVCLGSINLAHPYYYDIGVQIVHMIILSWAGERFDGDMDLKHVDQKRLDTSVTQSIEEVHHAGIFHGDLRIPNMLWNAEVDGFMLIDFERSQSKTDLAQTLAQILRDREEKPRRMVGQALNEEAEDSSPDLESQVEIVVMNEMFSARGEVARFLKQAIIKDE</sequence>
<protein>
    <recommendedName>
        <fullName evidence="4">Protein kinase domain-containing protein</fullName>
    </recommendedName>
</protein>
<dbReference type="InterPro" id="IPR052396">
    <property type="entry name" value="Meiotic_Drive_Suppr_Kinase"/>
</dbReference>
<evidence type="ECO:0008006" key="4">
    <source>
        <dbReference type="Google" id="ProtNLM"/>
    </source>
</evidence>